<keyword evidence="7 10" id="KW-0443">Lipid metabolism</keyword>
<evidence type="ECO:0000256" key="1">
    <source>
        <dbReference type="ARBA" id="ARBA00001055"/>
    </source>
</evidence>
<sequence length="140" mass="15650">MLNTQQIKEIIPHRYPFLLIDKIIEIDEGKRAVGIKNVTANEEFFNGHFPDYPVMPGVLIVEALAQTGAVAMLKQEEYKGKLAFFAGIDNCRFKRQVKPGDQLRLEVEIVRFKGPIGKGKATATVDGEIACETEITFAIK</sequence>
<keyword evidence="8 10" id="KW-0456">Lyase</keyword>
<dbReference type="PANTHER" id="PTHR30272">
    <property type="entry name" value="3-HYDROXYACYL-[ACYL-CARRIER-PROTEIN] DEHYDRATASE"/>
    <property type="match status" value="1"/>
</dbReference>
<gene>
    <name evidence="10" type="primary">fabZ</name>
    <name evidence="11" type="ORF">KR50_36840</name>
</gene>
<evidence type="ECO:0000256" key="10">
    <source>
        <dbReference type="HAMAP-Rule" id="MF_00406"/>
    </source>
</evidence>
<dbReference type="OrthoDB" id="9772788at2"/>
<evidence type="ECO:0000256" key="5">
    <source>
        <dbReference type="ARBA" id="ARBA00022516"/>
    </source>
</evidence>
<keyword evidence="12" id="KW-1185">Reference proteome</keyword>
<evidence type="ECO:0000256" key="2">
    <source>
        <dbReference type="ARBA" id="ARBA00004496"/>
    </source>
</evidence>
<dbReference type="GO" id="GO:0016020">
    <property type="term" value="C:membrane"/>
    <property type="evidence" value="ECO:0007669"/>
    <property type="project" value="GOC"/>
</dbReference>
<evidence type="ECO:0000256" key="8">
    <source>
        <dbReference type="ARBA" id="ARBA00023239"/>
    </source>
</evidence>
<comment type="similarity">
    <text evidence="3 10">Belongs to the thioester dehydratase family. FabZ subfamily.</text>
</comment>
<organism evidence="11 12">
    <name type="scientific">Jeotgalibacillus campisalis</name>
    <dbReference type="NCBI Taxonomy" id="220754"/>
    <lineage>
        <taxon>Bacteria</taxon>
        <taxon>Bacillati</taxon>
        <taxon>Bacillota</taxon>
        <taxon>Bacilli</taxon>
        <taxon>Bacillales</taxon>
        <taxon>Caryophanaceae</taxon>
        <taxon>Jeotgalibacillus</taxon>
    </lineage>
</organism>
<proteinExistence type="inferred from homology"/>
<dbReference type="RefSeq" id="WP_041061690.1">
    <property type="nucleotide sequence ID" value="NZ_JXRR01000022.1"/>
</dbReference>
<feature type="active site" evidence="10">
    <location>
        <position position="48"/>
    </location>
</feature>
<reference evidence="11 12" key="1">
    <citation type="submission" date="2015-01" db="EMBL/GenBank/DDBJ databases">
        <title>Jeotgalibacillus campisalis genome sequencing.</title>
        <authorList>
            <person name="Goh K.M."/>
            <person name="Chan K.-G."/>
            <person name="Yaakop A.S."/>
            <person name="Ee R."/>
            <person name="Gan H.M."/>
            <person name="Chan C.S."/>
        </authorList>
    </citation>
    <scope>NUCLEOTIDE SEQUENCE [LARGE SCALE GENOMIC DNA]</scope>
    <source>
        <strain evidence="11 12">SF-57</strain>
    </source>
</reference>
<dbReference type="GO" id="GO:0006633">
    <property type="term" value="P:fatty acid biosynthetic process"/>
    <property type="evidence" value="ECO:0007669"/>
    <property type="project" value="UniProtKB-UniRule"/>
</dbReference>
<dbReference type="Gene3D" id="3.10.129.10">
    <property type="entry name" value="Hotdog Thioesterase"/>
    <property type="match status" value="1"/>
</dbReference>
<dbReference type="CDD" id="cd01288">
    <property type="entry name" value="FabZ"/>
    <property type="match status" value="1"/>
</dbReference>
<evidence type="ECO:0000313" key="12">
    <source>
        <dbReference type="Proteomes" id="UP000031972"/>
    </source>
</evidence>
<keyword evidence="5 10" id="KW-0444">Lipid biosynthesis</keyword>
<dbReference type="Proteomes" id="UP000031972">
    <property type="component" value="Unassembled WGS sequence"/>
</dbReference>
<dbReference type="Pfam" id="PF07977">
    <property type="entry name" value="FabA"/>
    <property type="match status" value="1"/>
</dbReference>
<keyword evidence="4 10" id="KW-0963">Cytoplasm</keyword>
<protein>
    <recommendedName>
        <fullName evidence="10">3-hydroxyacyl-[acyl-carrier-protein] dehydratase FabZ</fullName>
        <ecNumber evidence="10">4.2.1.59</ecNumber>
    </recommendedName>
    <alternativeName>
        <fullName evidence="10">(3R)-hydroxymyristoyl-[acyl-carrier-protein] dehydratase</fullName>
        <shortName evidence="10">(3R)-hydroxymyristoyl-ACP dehydrase</shortName>
    </alternativeName>
    <alternativeName>
        <fullName evidence="10">Beta-hydroxyacyl-ACP dehydratase</fullName>
    </alternativeName>
</protein>
<dbReference type="GO" id="GO:0009245">
    <property type="term" value="P:lipid A biosynthetic process"/>
    <property type="evidence" value="ECO:0007669"/>
    <property type="project" value="UniProtKB-UniRule"/>
</dbReference>
<comment type="subcellular location">
    <subcellularLocation>
        <location evidence="2 10">Cytoplasm</location>
    </subcellularLocation>
</comment>
<evidence type="ECO:0000256" key="7">
    <source>
        <dbReference type="ARBA" id="ARBA00023098"/>
    </source>
</evidence>
<evidence type="ECO:0000256" key="4">
    <source>
        <dbReference type="ARBA" id="ARBA00022490"/>
    </source>
</evidence>
<dbReference type="NCBIfam" id="TIGR01750">
    <property type="entry name" value="fabZ"/>
    <property type="match status" value="1"/>
</dbReference>
<dbReference type="InterPro" id="IPR029069">
    <property type="entry name" value="HotDog_dom_sf"/>
</dbReference>
<dbReference type="NCBIfam" id="NF000582">
    <property type="entry name" value="PRK00006.1"/>
    <property type="match status" value="1"/>
</dbReference>
<comment type="function">
    <text evidence="9 10">Involved in unsaturated fatty acids biosynthesis. Catalyzes the dehydration of short chain beta-hydroxyacyl-ACPs and long chain saturated and unsaturated beta-hydroxyacyl-ACPs.</text>
</comment>
<dbReference type="PATRIC" id="fig|220754.4.peg.3695"/>
<dbReference type="GO" id="GO:0005737">
    <property type="term" value="C:cytoplasm"/>
    <property type="evidence" value="ECO:0007669"/>
    <property type="project" value="UniProtKB-SubCell"/>
</dbReference>
<dbReference type="FunFam" id="3.10.129.10:FF:000001">
    <property type="entry name" value="3-hydroxyacyl-[acyl-carrier-protein] dehydratase FabZ"/>
    <property type="match status" value="1"/>
</dbReference>
<dbReference type="InterPro" id="IPR013114">
    <property type="entry name" value="FabA_FabZ"/>
</dbReference>
<evidence type="ECO:0000313" key="11">
    <source>
        <dbReference type="EMBL" id="KIL43281.1"/>
    </source>
</evidence>
<evidence type="ECO:0000256" key="3">
    <source>
        <dbReference type="ARBA" id="ARBA00009174"/>
    </source>
</evidence>
<evidence type="ECO:0000256" key="9">
    <source>
        <dbReference type="ARBA" id="ARBA00025049"/>
    </source>
</evidence>
<name>A0A0C2VFG4_9BACL</name>
<dbReference type="HAMAP" id="MF_00406">
    <property type="entry name" value="FabZ"/>
    <property type="match status" value="1"/>
</dbReference>
<keyword evidence="6 10" id="KW-0441">Lipid A biosynthesis</keyword>
<dbReference type="InterPro" id="IPR010084">
    <property type="entry name" value="FabZ"/>
</dbReference>
<dbReference type="EMBL" id="JXRR01000022">
    <property type="protein sequence ID" value="KIL43281.1"/>
    <property type="molecule type" value="Genomic_DNA"/>
</dbReference>
<dbReference type="PANTHER" id="PTHR30272:SF1">
    <property type="entry name" value="3-HYDROXYACYL-[ACYL-CARRIER-PROTEIN] DEHYDRATASE"/>
    <property type="match status" value="1"/>
</dbReference>
<dbReference type="GO" id="GO:0019171">
    <property type="term" value="F:(3R)-hydroxyacyl-[acyl-carrier-protein] dehydratase activity"/>
    <property type="evidence" value="ECO:0007669"/>
    <property type="project" value="UniProtKB-EC"/>
</dbReference>
<dbReference type="EC" id="4.2.1.59" evidence="10"/>
<comment type="caution">
    <text evidence="11">The sequence shown here is derived from an EMBL/GenBank/DDBJ whole genome shotgun (WGS) entry which is preliminary data.</text>
</comment>
<dbReference type="SUPFAM" id="SSF54637">
    <property type="entry name" value="Thioesterase/thiol ester dehydrase-isomerase"/>
    <property type="match status" value="1"/>
</dbReference>
<dbReference type="AlphaFoldDB" id="A0A0C2VFG4"/>
<accession>A0A0C2VFG4</accession>
<evidence type="ECO:0000256" key="6">
    <source>
        <dbReference type="ARBA" id="ARBA00022556"/>
    </source>
</evidence>
<comment type="catalytic activity">
    <reaction evidence="1 10">
        <text>a (3R)-hydroxyacyl-[ACP] = a (2E)-enoyl-[ACP] + H2O</text>
        <dbReference type="Rhea" id="RHEA:13097"/>
        <dbReference type="Rhea" id="RHEA-COMP:9925"/>
        <dbReference type="Rhea" id="RHEA-COMP:9945"/>
        <dbReference type="ChEBI" id="CHEBI:15377"/>
        <dbReference type="ChEBI" id="CHEBI:78784"/>
        <dbReference type="ChEBI" id="CHEBI:78827"/>
        <dbReference type="EC" id="4.2.1.59"/>
    </reaction>
</comment>